<dbReference type="AlphaFoldDB" id="A0A069RD88"/>
<proteinExistence type="inferred from homology"/>
<comment type="similarity">
    <text evidence="1">Belongs to the UPF0749 family.</text>
</comment>
<organism evidence="3 4">
    <name type="scientific">Peptoclostridium litorale DSM 5388</name>
    <dbReference type="NCBI Taxonomy" id="1121324"/>
    <lineage>
        <taxon>Bacteria</taxon>
        <taxon>Bacillati</taxon>
        <taxon>Bacillota</taxon>
        <taxon>Clostridia</taxon>
        <taxon>Peptostreptococcales</taxon>
        <taxon>Peptoclostridiaceae</taxon>
        <taxon>Peptoclostridium</taxon>
    </lineage>
</organism>
<name>A0A069RD88_PEPLI</name>
<evidence type="ECO:0000313" key="4">
    <source>
        <dbReference type="Proteomes" id="UP000027946"/>
    </source>
</evidence>
<feature type="coiled-coil region" evidence="2">
    <location>
        <begin position="39"/>
        <end position="87"/>
    </location>
</feature>
<dbReference type="RefSeq" id="WP_052636117.1">
    <property type="nucleotide sequence ID" value="NZ_FSRH01000002.1"/>
</dbReference>
<comment type="caution">
    <text evidence="3">The sequence shown here is derived from an EMBL/GenBank/DDBJ whole genome shotgun (WGS) entry which is preliminary data.</text>
</comment>
<dbReference type="STRING" id="1121324.CLIT_11c00510"/>
<dbReference type="Gene3D" id="3.30.70.1880">
    <property type="entry name" value="Protein of unknown function DUF881"/>
    <property type="match status" value="1"/>
</dbReference>
<dbReference type="InterPro" id="IPR010273">
    <property type="entry name" value="DUF881"/>
</dbReference>
<keyword evidence="2" id="KW-0175">Coiled coil</keyword>
<evidence type="ECO:0000256" key="2">
    <source>
        <dbReference type="SAM" id="Coils"/>
    </source>
</evidence>
<gene>
    <name evidence="3" type="ORF">CLIT_11c00510</name>
</gene>
<dbReference type="OrthoDB" id="9776196at2"/>
<dbReference type="Pfam" id="PF05949">
    <property type="entry name" value="DUF881"/>
    <property type="match status" value="1"/>
</dbReference>
<dbReference type="Proteomes" id="UP000027946">
    <property type="component" value="Unassembled WGS sequence"/>
</dbReference>
<dbReference type="eggNOG" id="COG3879">
    <property type="taxonomic scope" value="Bacteria"/>
</dbReference>
<sequence>MNRNKVAILLLSLLLGTMITIQLKTVERSTGGLVSSQKARQLSTELKRLKDKKEALSNELSMLESRIREYEESEAKENIVVKNLKEDIKRYEVLAGYSKVKGPGVKIAIDVMGSEQESETIIYNYEMLLSVINKLNASGAEAISINGERIVVNTEIHLSANSRESIFINDKPVKTPFEIRAIGNPDTLEAALNMRYGIMWEIRQYLGLKTDVSKHQEIEIPRNTEKIQFEFSKPVE</sequence>
<accession>A0A069RD88</accession>
<dbReference type="PANTHER" id="PTHR37313">
    <property type="entry name" value="UPF0749 PROTEIN RV1825"/>
    <property type="match status" value="1"/>
</dbReference>
<protein>
    <recommendedName>
        <fullName evidence="5">Division initiation protein</fullName>
    </recommendedName>
</protein>
<reference evidence="3 4" key="1">
    <citation type="submission" date="2014-03" db="EMBL/GenBank/DDBJ databases">
        <title>Genome sequence of Clostridium litorale W6, DSM 5388.</title>
        <authorList>
            <person name="Poehlein A."/>
            <person name="Jagirdar A."/>
            <person name="Khonsari B."/>
            <person name="Chibani C.M."/>
            <person name="Gutierrez Gutierrez D.A."/>
            <person name="Davydova E."/>
            <person name="Alghaithi H.S."/>
            <person name="Nair K.P."/>
            <person name="Dhamotharan K."/>
            <person name="Chandran L."/>
            <person name="G W."/>
            <person name="Daniel R."/>
        </authorList>
    </citation>
    <scope>NUCLEOTIDE SEQUENCE [LARGE SCALE GENOMIC DNA]</scope>
    <source>
        <strain evidence="3 4">W6</strain>
    </source>
</reference>
<keyword evidence="4" id="KW-1185">Reference proteome</keyword>
<evidence type="ECO:0000313" key="3">
    <source>
        <dbReference type="EMBL" id="KDR95024.1"/>
    </source>
</evidence>
<evidence type="ECO:0008006" key="5">
    <source>
        <dbReference type="Google" id="ProtNLM"/>
    </source>
</evidence>
<dbReference type="EMBL" id="JJMM01000011">
    <property type="protein sequence ID" value="KDR95024.1"/>
    <property type="molecule type" value="Genomic_DNA"/>
</dbReference>
<evidence type="ECO:0000256" key="1">
    <source>
        <dbReference type="ARBA" id="ARBA00009108"/>
    </source>
</evidence>
<dbReference type="PANTHER" id="PTHR37313:SF2">
    <property type="entry name" value="UPF0749 PROTEIN YLXX"/>
    <property type="match status" value="1"/>
</dbReference>